<feature type="region of interest" description="Disordered" evidence="1">
    <location>
        <begin position="653"/>
        <end position="689"/>
    </location>
</feature>
<feature type="compositionally biased region" description="Basic and acidic residues" evidence="1">
    <location>
        <begin position="309"/>
        <end position="318"/>
    </location>
</feature>
<feature type="compositionally biased region" description="Basic and acidic residues" evidence="1">
    <location>
        <begin position="153"/>
        <end position="185"/>
    </location>
</feature>
<reference evidence="2" key="1">
    <citation type="submission" date="2019-07" db="EMBL/GenBank/DDBJ databases">
        <title>Annotation for the trematode Paragonimus miyazaki's.</title>
        <authorList>
            <person name="Choi Y.-J."/>
        </authorList>
    </citation>
    <scope>NUCLEOTIDE SEQUENCE</scope>
    <source>
        <strain evidence="2">Japan</strain>
    </source>
</reference>
<feature type="compositionally biased region" description="Polar residues" evidence="1">
    <location>
        <begin position="391"/>
        <end position="400"/>
    </location>
</feature>
<dbReference type="Proteomes" id="UP000822476">
    <property type="component" value="Unassembled WGS sequence"/>
</dbReference>
<evidence type="ECO:0000313" key="2">
    <source>
        <dbReference type="EMBL" id="KAF7260473.1"/>
    </source>
</evidence>
<evidence type="ECO:0000313" key="3">
    <source>
        <dbReference type="Proteomes" id="UP000822476"/>
    </source>
</evidence>
<comment type="caution">
    <text evidence="2">The sequence shown here is derived from an EMBL/GenBank/DDBJ whole genome shotgun (WGS) entry which is preliminary data.</text>
</comment>
<evidence type="ECO:0000256" key="1">
    <source>
        <dbReference type="SAM" id="MobiDB-lite"/>
    </source>
</evidence>
<feature type="compositionally biased region" description="Basic and acidic residues" evidence="1">
    <location>
        <begin position="37"/>
        <end position="52"/>
    </location>
</feature>
<feature type="compositionally biased region" description="Basic and acidic residues" evidence="1">
    <location>
        <begin position="329"/>
        <end position="361"/>
    </location>
</feature>
<gene>
    <name evidence="2" type="ORF">EG68_02055</name>
</gene>
<feature type="compositionally biased region" description="Acidic residues" evidence="1">
    <location>
        <begin position="459"/>
        <end position="474"/>
    </location>
</feature>
<dbReference type="OrthoDB" id="6267020at2759"/>
<feature type="compositionally biased region" description="Basic and acidic residues" evidence="1">
    <location>
        <begin position="230"/>
        <end position="245"/>
    </location>
</feature>
<accession>A0A8S9Z4Z6</accession>
<feature type="region of interest" description="Disordered" evidence="1">
    <location>
        <begin position="1"/>
        <end position="588"/>
    </location>
</feature>
<dbReference type="AlphaFoldDB" id="A0A8S9Z4Z6"/>
<feature type="compositionally biased region" description="Basic and acidic residues" evidence="1">
    <location>
        <begin position="192"/>
        <end position="202"/>
    </location>
</feature>
<sequence length="914" mass="102204">MYTSVSATGDDGLFDFDDIPNAQDVHGRGARGPYARDAIKGKGDPGSKRDTPSRNGMIAGHGHPDEYNLLDEAERRRHRAKEHETPSDVRAGMMKAGDDRKQPDPVDKSAKRRGDRKPSNRHPSVGNERATKDPVISQSDTHKQPVEYNVLDETGRKRPESRDDQTLADEYGRRTTERSRKRSDPVEPPALKTKDRKDRPYGDDGLFDFDDIPNAQDVHGRGARGPYARDAIKGKGDPGSKRDTPSRNGMIAGHGHPDEYNLLDEAERRRHRAKEHETPSDVRAGMMKAGDDRKQPDPVDKSAKRRGDRRPNIDETTERKHRHPPPPKTSDRRREPQANGYDDRSGTTQDRRERKAQRGSEEPEYVNLPGRVTPGAQPWEEDTSRKPQELSDPSNEQSSYDPRVGDVEPAFPSGQVIMRRRSDGHSELDRQHPKASPRKSKPDPTRIVQPRPTNRGQVEDDEDDDEDDLDDSDDGQLKPPALRSIPQTKKSAESLVRAKHPVLPGIDHHRHPPHLKPPSPRGSLLSPGGMSAPSLPGYFPSGILAKHHRTGSHGPYRPEQFNPQQYAQHERSSRPRSKRDTATSDHQLVAGSKHSLIISTKRRTLSGVTGTNPIKTRSNSMNDMWFGDHPVPSSGAVSPNMPLRLSTIQLQAQAELERRQRSSSRTHSLDRRSGHSGVGTESRLSRAPTEIEGYEGVGYGYDTRGRLIHGGANLHERAASRKRRLRDGHESLSRVWIPQADNMATHHVTEASPGAATGECSEGLDDRKAHLDDSAVAFALRDFTSPGVREYGPEQDLSSEEVTDLSNPVEHIYARPESLQLRGSSKRIQKSNSGLVHPERTWSVKSLQRLTNQAMQTRLRRPRLAPNRWGSVPLPDSAQYDSLLRLSQLSLGSRSQRAHTLRERHPDYMLESSV</sequence>
<protein>
    <submittedName>
        <fullName evidence="2">Uncharacterized protein</fullName>
    </submittedName>
</protein>
<feature type="compositionally biased region" description="Basic and acidic residues" evidence="1">
    <location>
        <begin position="420"/>
        <end position="432"/>
    </location>
</feature>
<name>A0A8S9Z4Z6_9TREM</name>
<dbReference type="EMBL" id="JTDE01000736">
    <property type="protein sequence ID" value="KAF7260473.1"/>
    <property type="molecule type" value="Genomic_DNA"/>
</dbReference>
<proteinExistence type="predicted"/>
<feature type="compositionally biased region" description="Basic and acidic residues" evidence="1">
    <location>
        <begin position="96"/>
        <end position="109"/>
    </location>
</feature>
<feature type="compositionally biased region" description="Basic and acidic residues" evidence="1">
    <location>
        <begin position="289"/>
        <end position="302"/>
    </location>
</feature>
<organism evidence="2 3">
    <name type="scientific">Paragonimus skrjabini miyazakii</name>
    <dbReference type="NCBI Taxonomy" id="59628"/>
    <lineage>
        <taxon>Eukaryota</taxon>
        <taxon>Metazoa</taxon>
        <taxon>Spiralia</taxon>
        <taxon>Lophotrochozoa</taxon>
        <taxon>Platyhelminthes</taxon>
        <taxon>Trematoda</taxon>
        <taxon>Digenea</taxon>
        <taxon>Plagiorchiida</taxon>
        <taxon>Troglotremata</taxon>
        <taxon>Troglotrematidae</taxon>
        <taxon>Paragonimus</taxon>
    </lineage>
</organism>
<feature type="compositionally biased region" description="Basic and acidic residues" evidence="1">
    <location>
        <begin position="568"/>
        <end position="583"/>
    </location>
</feature>
<keyword evidence="3" id="KW-1185">Reference proteome</keyword>